<feature type="transmembrane region" description="Helical" evidence="9">
    <location>
        <begin position="63"/>
        <end position="82"/>
    </location>
</feature>
<organism evidence="10 11">
    <name type="scientific">Veronia nyctiphanis</name>
    <dbReference type="NCBI Taxonomy" id="1278244"/>
    <lineage>
        <taxon>Bacteria</taxon>
        <taxon>Pseudomonadati</taxon>
        <taxon>Pseudomonadota</taxon>
        <taxon>Gammaproteobacteria</taxon>
        <taxon>Vibrionales</taxon>
        <taxon>Vibrionaceae</taxon>
        <taxon>Veronia</taxon>
    </lineage>
</organism>
<dbReference type="NCBIfam" id="NF006476">
    <property type="entry name" value="PRK08878.1"/>
    <property type="match status" value="1"/>
</dbReference>
<keyword evidence="5" id="KW-0169">Cobalamin biosynthesis</keyword>
<accession>A0A4Q0YRG2</accession>
<dbReference type="GO" id="GO:0048472">
    <property type="term" value="F:threonine-phosphate decarboxylase activity"/>
    <property type="evidence" value="ECO:0007669"/>
    <property type="project" value="InterPro"/>
</dbReference>
<evidence type="ECO:0000256" key="8">
    <source>
        <dbReference type="ARBA" id="ARBA00023136"/>
    </source>
</evidence>
<dbReference type="EMBL" id="PEIB01000006">
    <property type="protein sequence ID" value="RXJ73760.1"/>
    <property type="molecule type" value="Genomic_DNA"/>
</dbReference>
<evidence type="ECO:0000256" key="3">
    <source>
        <dbReference type="ARBA" id="ARBA00006263"/>
    </source>
</evidence>
<keyword evidence="8 9" id="KW-0472">Membrane</keyword>
<evidence type="ECO:0000256" key="7">
    <source>
        <dbReference type="ARBA" id="ARBA00022989"/>
    </source>
</evidence>
<comment type="pathway">
    <text evidence="2">Cofactor biosynthesis; adenosylcobalamin biosynthesis.</text>
</comment>
<feature type="transmembrane region" description="Helical" evidence="9">
    <location>
        <begin position="6"/>
        <end position="28"/>
    </location>
</feature>
<evidence type="ECO:0000256" key="1">
    <source>
        <dbReference type="ARBA" id="ARBA00004651"/>
    </source>
</evidence>
<evidence type="ECO:0000313" key="10">
    <source>
        <dbReference type="EMBL" id="RXJ73760.1"/>
    </source>
</evidence>
<dbReference type="GO" id="GO:0009236">
    <property type="term" value="P:cobalamin biosynthetic process"/>
    <property type="evidence" value="ECO:0007669"/>
    <property type="project" value="UniProtKB-UniPathway"/>
</dbReference>
<evidence type="ECO:0000313" key="11">
    <source>
        <dbReference type="Proteomes" id="UP000290287"/>
    </source>
</evidence>
<evidence type="ECO:0000256" key="2">
    <source>
        <dbReference type="ARBA" id="ARBA00004953"/>
    </source>
</evidence>
<comment type="caution">
    <text evidence="10">The sequence shown here is derived from an EMBL/GenBank/DDBJ whole genome shotgun (WGS) entry which is preliminary data.</text>
</comment>
<proteinExistence type="inferred from homology"/>
<feature type="transmembrane region" description="Helical" evidence="9">
    <location>
        <begin position="166"/>
        <end position="187"/>
    </location>
</feature>
<evidence type="ECO:0000256" key="5">
    <source>
        <dbReference type="ARBA" id="ARBA00022573"/>
    </source>
</evidence>
<dbReference type="GO" id="GO:0005886">
    <property type="term" value="C:plasma membrane"/>
    <property type="evidence" value="ECO:0007669"/>
    <property type="project" value="UniProtKB-SubCell"/>
</dbReference>
<dbReference type="Pfam" id="PF03186">
    <property type="entry name" value="CobD_Cbib"/>
    <property type="match status" value="1"/>
</dbReference>
<keyword evidence="6 9" id="KW-0812">Transmembrane</keyword>
<comment type="similarity">
    <text evidence="3">Belongs to the CobD/CbiB family.</text>
</comment>
<keyword evidence="4" id="KW-1003">Cell membrane</keyword>
<dbReference type="RefSeq" id="WP_129121693.1">
    <property type="nucleotide sequence ID" value="NZ_PEIB01000006.1"/>
</dbReference>
<dbReference type="Proteomes" id="UP000290287">
    <property type="component" value="Unassembled WGS sequence"/>
</dbReference>
<keyword evidence="11" id="KW-1185">Reference proteome</keyword>
<evidence type="ECO:0000256" key="6">
    <source>
        <dbReference type="ARBA" id="ARBA00022692"/>
    </source>
</evidence>
<evidence type="ECO:0000256" key="9">
    <source>
        <dbReference type="SAM" id="Phobius"/>
    </source>
</evidence>
<dbReference type="UniPathway" id="UPA00148"/>
<comment type="subcellular location">
    <subcellularLocation>
        <location evidence="1">Cell membrane</location>
        <topology evidence="1">Multi-pass membrane protein</topology>
    </subcellularLocation>
</comment>
<reference evidence="10 11" key="1">
    <citation type="submission" date="2017-10" db="EMBL/GenBank/DDBJ databases">
        <title>Nyctiphanis sp. nov., isolated from the stomach of the euphausiid Nyctiphanes simplex (Hansen, 1911) in the Gulf of California.</title>
        <authorList>
            <person name="Gomez-Gil B."/>
            <person name="Aguilar-Mendez M."/>
            <person name="Lopez-Cortes A."/>
            <person name="Gomez-Gutierrez J."/>
            <person name="Roque A."/>
            <person name="Lang E."/>
            <person name="Gonzalez-Castillo A."/>
        </authorList>
    </citation>
    <scope>NUCLEOTIDE SEQUENCE [LARGE SCALE GENOMIC DNA]</scope>
    <source>
        <strain evidence="10 11">CAIM 600</strain>
    </source>
</reference>
<dbReference type="InterPro" id="IPR004485">
    <property type="entry name" value="Cobalamin_biosynth_CobD/CbiB"/>
</dbReference>
<dbReference type="OrthoDB" id="5586491at2"/>
<dbReference type="PANTHER" id="PTHR34308:SF1">
    <property type="entry name" value="COBALAMIN BIOSYNTHESIS PROTEIN CBIB"/>
    <property type="match status" value="1"/>
</dbReference>
<keyword evidence="7 9" id="KW-1133">Transmembrane helix</keyword>
<dbReference type="PANTHER" id="PTHR34308">
    <property type="entry name" value="COBALAMIN BIOSYNTHESIS PROTEIN CBIB"/>
    <property type="match status" value="1"/>
</dbReference>
<name>A0A4Q0YRG2_9GAMM</name>
<sequence length="318" mass="35768">MMPDIFTVLLETPSLLAMWGALLFHWVYPAQGAFSPKPYWHKLATEIAVRVHHTTDSRTQQRLAGTLTLMLLSLTTLVFCIALQQVVWMQWFLDFLLLWFALNWRPLHESHQRLAGALSREDKLSAREALAPQVNRDTSSLSAIGLGKAGAETLTVGYCRQLISVLFWYALLGGPGAFTYALTMQLARMWSPNQVRYQDYGLPVSKVMTLLDWLPTRLFALLIAAGKNGYHALSAIKQQGQQWREQGKGWLLAAIGTKFQLALGGPVVYDQQKLKRKSIGGDIAPTASHLMLVSRHLWARSLLWIGLQSLLMFLGRIL</sequence>
<evidence type="ECO:0000256" key="4">
    <source>
        <dbReference type="ARBA" id="ARBA00022475"/>
    </source>
</evidence>
<protein>
    <submittedName>
        <fullName evidence="10">Adenosylcobinamide-phosphate synthase</fullName>
    </submittedName>
</protein>
<dbReference type="AlphaFoldDB" id="A0A4Q0YRG2"/>
<gene>
    <name evidence="10" type="ORF">CS022_07030</name>
</gene>